<sequence>MILDVELFGRHGTDPAAAFLHRLSEKHDLSDAVFLVDGYGYQTDLFRLGLSGRLDYVERNLIEKWFHTLKIRVDRFHNSWVGSHGSVREWFIQFSQYYNFHRPHQALDGRTPVEGVTN</sequence>
<evidence type="ECO:0000313" key="2">
    <source>
        <dbReference type="Proteomes" id="UP000183894"/>
    </source>
</evidence>
<dbReference type="AlphaFoldDB" id="A0A1H7STS1"/>
<accession>A0A1H7STS1</accession>
<gene>
    <name evidence="1" type="ORF">SAMN04488691_107220</name>
</gene>
<proteinExistence type="predicted"/>
<evidence type="ECO:0000313" key="1">
    <source>
        <dbReference type="EMBL" id="SEL76020.1"/>
    </source>
</evidence>
<dbReference type="PANTHER" id="PTHR39967">
    <property type="match status" value="1"/>
</dbReference>
<dbReference type="Proteomes" id="UP000183894">
    <property type="component" value="Unassembled WGS sequence"/>
</dbReference>
<name>A0A1H7STS1_HALLR</name>
<organism evidence="1 2">
    <name type="scientific">Haloferax larsenii</name>
    <dbReference type="NCBI Taxonomy" id="302484"/>
    <lineage>
        <taxon>Archaea</taxon>
        <taxon>Methanobacteriati</taxon>
        <taxon>Methanobacteriota</taxon>
        <taxon>Stenosarchaea group</taxon>
        <taxon>Halobacteria</taxon>
        <taxon>Halobacteriales</taxon>
        <taxon>Haloferacaceae</taxon>
        <taxon>Haloferax</taxon>
    </lineage>
</organism>
<dbReference type="InterPro" id="IPR012337">
    <property type="entry name" value="RNaseH-like_sf"/>
</dbReference>
<protein>
    <submittedName>
        <fullName evidence="1">DDE domain-containing protein</fullName>
    </submittedName>
</protein>
<dbReference type="PANTHER" id="PTHR39967:SF1">
    <property type="entry name" value="ISH14-TYPE TRANSPOSASE HSIRS44"/>
    <property type="match status" value="1"/>
</dbReference>
<dbReference type="EMBL" id="FOAD01000007">
    <property type="protein sequence ID" value="SEL76020.1"/>
    <property type="molecule type" value="Genomic_DNA"/>
</dbReference>
<reference evidence="1 2" key="1">
    <citation type="submission" date="2016-10" db="EMBL/GenBank/DDBJ databases">
        <authorList>
            <person name="de Groot N.N."/>
        </authorList>
    </citation>
    <scope>NUCLEOTIDE SEQUENCE [LARGE SCALE GENOMIC DNA]</scope>
    <source>
        <strain evidence="1 2">CDM_5</strain>
    </source>
</reference>
<dbReference type="SUPFAM" id="SSF53098">
    <property type="entry name" value="Ribonuclease H-like"/>
    <property type="match status" value="1"/>
</dbReference>